<evidence type="ECO:0000313" key="1">
    <source>
        <dbReference type="EMBL" id="CAJ1377963.1"/>
    </source>
</evidence>
<sequence length="241" mass="26855">MPRLSVPEIPFGPLSRAVLGHCWRLWCCMCRNETERRAQQHAQVLVGGRFWPRAMLRRSLAAAWRCWQRLCGGSARPAPQWLKAQRLTLCARLGRLADALRQDSWLPRAVLAAWFGIGFASGERLRLRAQRAQQADAMLMKSLANEISSAAVADAAAYSAKSDRFPGGRKAKGLVASLLRRRGFAEARRWVAAWRLQSAKERAFDAMLELSLEDGESFLASPITAAGVSFSERLSPFADME</sequence>
<dbReference type="EMBL" id="CAUJNA010000502">
    <property type="protein sequence ID" value="CAJ1377963.1"/>
    <property type="molecule type" value="Genomic_DNA"/>
</dbReference>
<name>A0AA36HZ03_9DINO</name>
<keyword evidence="2" id="KW-1185">Reference proteome</keyword>
<organism evidence="1 2">
    <name type="scientific">Effrenium voratum</name>
    <dbReference type="NCBI Taxonomy" id="2562239"/>
    <lineage>
        <taxon>Eukaryota</taxon>
        <taxon>Sar</taxon>
        <taxon>Alveolata</taxon>
        <taxon>Dinophyceae</taxon>
        <taxon>Suessiales</taxon>
        <taxon>Symbiodiniaceae</taxon>
        <taxon>Effrenium</taxon>
    </lineage>
</organism>
<proteinExistence type="predicted"/>
<accession>A0AA36HZ03</accession>
<gene>
    <name evidence="1" type="ORF">EVOR1521_LOCUS6641</name>
</gene>
<protein>
    <submittedName>
        <fullName evidence="1">Uncharacterized protein</fullName>
    </submittedName>
</protein>
<evidence type="ECO:0000313" key="2">
    <source>
        <dbReference type="Proteomes" id="UP001178507"/>
    </source>
</evidence>
<dbReference type="Proteomes" id="UP001178507">
    <property type="component" value="Unassembled WGS sequence"/>
</dbReference>
<comment type="caution">
    <text evidence="1">The sequence shown here is derived from an EMBL/GenBank/DDBJ whole genome shotgun (WGS) entry which is preliminary data.</text>
</comment>
<reference evidence="1" key="1">
    <citation type="submission" date="2023-08" db="EMBL/GenBank/DDBJ databases">
        <authorList>
            <person name="Chen Y."/>
            <person name="Shah S."/>
            <person name="Dougan E. K."/>
            <person name="Thang M."/>
            <person name="Chan C."/>
        </authorList>
    </citation>
    <scope>NUCLEOTIDE SEQUENCE</scope>
</reference>
<dbReference type="AlphaFoldDB" id="A0AA36HZ03"/>